<keyword evidence="3" id="KW-1185">Reference proteome</keyword>
<feature type="compositionally biased region" description="Low complexity" evidence="1">
    <location>
        <begin position="315"/>
        <end position="337"/>
    </location>
</feature>
<name>A0A162L4I6_9HYPO</name>
<organism evidence="2 3">
    <name type="scientific">Niveomyces insectorum RCEF 264</name>
    <dbReference type="NCBI Taxonomy" id="1081102"/>
    <lineage>
        <taxon>Eukaryota</taxon>
        <taxon>Fungi</taxon>
        <taxon>Dikarya</taxon>
        <taxon>Ascomycota</taxon>
        <taxon>Pezizomycotina</taxon>
        <taxon>Sordariomycetes</taxon>
        <taxon>Hypocreomycetidae</taxon>
        <taxon>Hypocreales</taxon>
        <taxon>Cordycipitaceae</taxon>
        <taxon>Niveomyces</taxon>
    </lineage>
</organism>
<evidence type="ECO:0000313" key="3">
    <source>
        <dbReference type="Proteomes" id="UP000076874"/>
    </source>
</evidence>
<protein>
    <submittedName>
        <fullName evidence="2">Uncharacterized protein</fullName>
    </submittedName>
</protein>
<accession>A0A162L4I6</accession>
<dbReference type="EMBL" id="AZHD01000002">
    <property type="protein sequence ID" value="OAA66614.1"/>
    <property type="molecule type" value="Genomic_DNA"/>
</dbReference>
<feature type="compositionally biased region" description="Low complexity" evidence="1">
    <location>
        <begin position="260"/>
        <end position="269"/>
    </location>
</feature>
<evidence type="ECO:0000313" key="2">
    <source>
        <dbReference type="EMBL" id="OAA66614.1"/>
    </source>
</evidence>
<feature type="region of interest" description="Disordered" evidence="1">
    <location>
        <begin position="32"/>
        <end position="132"/>
    </location>
</feature>
<evidence type="ECO:0000256" key="1">
    <source>
        <dbReference type="SAM" id="MobiDB-lite"/>
    </source>
</evidence>
<sequence length="345" mass="37591">MFAAVMMSSSFGGGRTSETLALPPALPNFFSSPYRPARPSPLSSSPTRASSPPALSQRDTQSSPILSQCSSSFAPFMATTTSPWEPASPAGSGDQCATTTSTSTTANKTPFRFATRPAKPVPRIPQNRDATRQTRRSLFLRNVRQRADDRAWDRRNCAQELEKLEWWSLERERRQAKEADIQSMVTEHDIEDAADWMWLSSSSSLSATAAAAAASSSSLSAGRAYYHNADDDEDEDNAGEDDEEQRMADRLAMEEEAELEALIASMEAEGQPEPAAFGTDVLRQSHNDESAPARPNSTLFSDDGDYDELFAELLSEQQQQQQGDPAPSSPSAAPAMQMGEDTEMS</sequence>
<comment type="caution">
    <text evidence="2">The sequence shown here is derived from an EMBL/GenBank/DDBJ whole genome shotgun (WGS) entry which is preliminary data.</text>
</comment>
<gene>
    <name evidence="2" type="ORF">SPI_01190</name>
</gene>
<dbReference type="OrthoDB" id="5279705at2759"/>
<feature type="compositionally biased region" description="Low complexity" evidence="1">
    <location>
        <begin position="32"/>
        <end position="72"/>
    </location>
</feature>
<proteinExistence type="predicted"/>
<dbReference type="AlphaFoldDB" id="A0A162L4I6"/>
<dbReference type="Proteomes" id="UP000076874">
    <property type="component" value="Unassembled WGS sequence"/>
</dbReference>
<feature type="region of interest" description="Disordered" evidence="1">
    <location>
        <begin position="228"/>
        <end position="345"/>
    </location>
</feature>
<reference evidence="2 3" key="1">
    <citation type="journal article" date="2016" name="Genome Biol. Evol.">
        <title>Divergent and convergent evolution of fungal pathogenicity.</title>
        <authorList>
            <person name="Shang Y."/>
            <person name="Xiao G."/>
            <person name="Zheng P."/>
            <person name="Cen K."/>
            <person name="Zhan S."/>
            <person name="Wang C."/>
        </authorList>
    </citation>
    <scope>NUCLEOTIDE SEQUENCE [LARGE SCALE GENOMIC DNA]</scope>
    <source>
        <strain evidence="2 3">RCEF 264</strain>
    </source>
</reference>
<dbReference type="STRING" id="1081102.A0A162L4I6"/>
<feature type="compositionally biased region" description="Acidic residues" evidence="1">
    <location>
        <begin position="230"/>
        <end position="244"/>
    </location>
</feature>